<dbReference type="Proteomes" id="UP000823388">
    <property type="component" value="Chromosome 7N"/>
</dbReference>
<accession>A0A8T0PXW5</accession>
<proteinExistence type="predicted"/>
<evidence type="ECO:0000313" key="3">
    <source>
        <dbReference type="Proteomes" id="UP000823388"/>
    </source>
</evidence>
<dbReference type="AlphaFoldDB" id="A0A8T0PXW5"/>
<keyword evidence="3" id="KW-1185">Reference proteome</keyword>
<evidence type="ECO:0000313" key="2">
    <source>
        <dbReference type="EMBL" id="KAG2565222.1"/>
    </source>
</evidence>
<feature type="compositionally biased region" description="Low complexity" evidence="1">
    <location>
        <begin position="76"/>
        <end position="87"/>
    </location>
</feature>
<dbReference type="EMBL" id="CM029050">
    <property type="protein sequence ID" value="KAG2565222.1"/>
    <property type="molecule type" value="Genomic_DNA"/>
</dbReference>
<gene>
    <name evidence="2" type="ORF">PVAP13_7NG074968</name>
</gene>
<name>A0A8T0PXW5_PANVG</name>
<sequence>MKMKLRDLQRATVLSMEKTSERLVMRLVKWASTLFMVMRLGMMMTHLMTTMSTYCSPDWRIVVSTPTHHSSLEATSSPRHPSLPSSLQQARGQQPGPNVKILISIWAVLQAATQEAAQHIKRADKNVNLKGA</sequence>
<reference evidence="2" key="1">
    <citation type="submission" date="2020-05" db="EMBL/GenBank/DDBJ databases">
        <title>WGS assembly of Panicum virgatum.</title>
        <authorList>
            <person name="Lovell J.T."/>
            <person name="Jenkins J."/>
            <person name="Shu S."/>
            <person name="Juenger T.E."/>
            <person name="Schmutz J."/>
        </authorList>
    </citation>
    <scope>NUCLEOTIDE SEQUENCE</scope>
    <source>
        <strain evidence="2">AP13</strain>
    </source>
</reference>
<feature type="region of interest" description="Disordered" evidence="1">
    <location>
        <begin position="68"/>
        <end position="95"/>
    </location>
</feature>
<comment type="caution">
    <text evidence="2">The sequence shown here is derived from an EMBL/GenBank/DDBJ whole genome shotgun (WGS) entry which is preliminary data.</text>
</comment>
<organism evidence="2 3">
    <name type="scientific">Panicum virgatum</name>
    <name type="common">Blackwell switchgrass</name>
    <dbReference type="NCBI Taxonomy" id="38727"/>
    <lineage>
        <taxon>Eukaryota</taxon>
        <taxon>Viridiplantae</taxon>
        <taxon>Streptophyta</taxon>
        <taxon>Embryophyta</taxon>
        <taxon>Tracheophyta</taxon>
        <taxon>Spermatophyta</taxon>
        <taxon>Magnoliopsida</taxon>
        <taxon>Liliopsida</taxon>
        <taxon>Poales</taxon>
        <taxon>Poaceae</taxon>
        <taxon>PACMAD clade</taxon>
        <taxon>Panicoideae</taxon>
        <taxon>Panicodae</taxon>
        <taxon>Paniceae</taxon>
        <taxon>Panicinae</taxon>
        <taxon>Panicum</taxon>
        <taxon>Panicum sect. Hiantes</taxon>
    </lineage>
</organism>
<protein>
    <submittedName>
        <fullName evidence="2">Uncharacterized protein</fullName>
    </submittedName>
</protein>
<evidence type="ECO:0000256" key="1">
    <source>
        <dbReference type="SAM" id="MobiDB-lite"/>
    </source>
</evidence>